<dbReference type="RefSeq" id="XP_015274869.1">
    <property type="nucleotide sequence ID" value="XM_015419383.1"/>
</dbReference>
<evidence type="ECO:0000313" key="2">
    <source>
        <dbReference type="RefSeq" id="XP_015274869.1"/>
    </source>
</evidence>
<accession>A0ABM1KMD2</accession>
<reference evidence="2" key="1">
    <citation type="submission" date="2025-08" db="UniProtKB">
        <authorList>
            <consortium name="RefSeq"/>
        </authorList>
    </citation>
    <scope>IDENTIFICATION</scope>
</reference>
<feature type="non-terminal residue" evidence="2">
    <location>
        <position position="1"/>
    </location>
</feature>
<organism evidence="1 2">
    <name type="scientific">Gekko japonicus</name>
    <name type="common">Schlegel's Japanese gecko</name>
    <dbReference type="NCBI Taxonomy" id="146911"/>
    <lineage>
        <taxon>Eukaryota</taxon>
        <taxon>Metazoa</taxon>
        <taxon>Chordata</taxon>
        <taxon>Craniata</taxon>
        <taxon>Vertebrata</taxon>
        <taxon>Euteleostomi</taxon>
        <taxon>Lepidosauria</taxon>
        <taxon>Squamata</taxon>
        <taxon>Bifurcata</taxon>
        <taxon>Gekkota</taxon>
        <taxon>Gekkonidae</taxon>
        <taxon>Gekkoninae</taxon>
        <taxon>Gekko</taxon>
    </lineage>
</organism>
<sequence>LRPLISTQLAKKAATEEAIFPKTQAEAGPEVEKTAGVLVETGPVSYNHEEEVEEEDVEEEEDHCVSALQLMGGNDYGCDVEEEDGY</sequence>
<dbReference type="Proteomes" id="UP000694871">
    <property type="component" value="Unplaced"/>
</dbReference>
<name>A0ABM1KMD2_GEKJA</name>
<dbReference type="GeneID" id="107117288"/>
<gene>
    <name evidence="2" type="primary">BRF1</name>
</gene>
<keyword evidence="1" id="KW-1185">Reference proteome</keyword>
<evidence type="ECO:0000313" key="1">
    <source>
        <dbReference type="Proteomes" id="UP000694871"/>
    </source>
</evidence>
<protein>
    <submittedName>
        <fullName evidence="2">Transcription factor IIIB 90 kDa subunit</fullName>
    </submittedName>
</protein>
<proteinExistence type="predicted"/>